<reference evidence="1" key="1">
    <citation type="submission" date="2020-02" db="EMBL/GenBank/DDBJ databases">
        <authorList>
            <person name="Palmer J.M."/>
        </authorList>
    </citation>
    <scope>NUCLEOTIDE SEQUENCE</scope>
    <source>
        <strain evidence="1">EPUS1.4</strain>
        <tissue evidence="1">Thallus</tissue>
    </source>
</reference>
<comment type="caution">
    <text evidence="1">The sequence shown here is derived from an EMBL/GenBank/DDBJ whole genome shotgun (WGS) entry which is preliminary data.</text>
</comment>
<accession>A0A8H7DYI2</accession>
<protein>
    <submittedName>
        <fullName evidence="1">Uncharacterized protein</fullName>
    </submittedName>
</protein>
<sequence>MSYEKQCLTITTKLHWEASNFLPLDLKKFTAKTQKAGIRTVQQRAIAFGDHQEQRLRRHGETLNHYFTVDTAVKNLGETTEAFTILQLSVLQEDDDIA</sequence>
<dbReference type="EMBL" id="JAACFV010000225">
    <property type="protein sequence ID" value="KAF7502722.1"/>
    <property type="molecule type" value="Genomic_DNA"/>
</dbReference>
<evidence type="ECO:0000313" key="2">
    <source>
        <dbReference type="Proteomes" id="UP000606974"/>
    </source>
</evidence>
<proteinExistence type="predicted"/>
<organism evidence="1 2">
    <name type="scientific">Endocarpon pusillum</name>
    <dbReference type="NCBI Taxonomy" id="364733"/>
    <lineage>
        <taxon>Eukaryota</taxon>
        <taxon>Fungi</taxon>
        <taxon>Dikarya</taxon>
        <taxon>Ascomycota</taxon>
        <taxon>Pezizomycotina</taxon>
        <taxon>Eurotiomycetes</taxon>
        <taxon>Chaetothyriomycetidae</taxon>
        <taxon>Verrucariales</taxon>
        <taxon>Verrucariaceae</taxon>
        <taxon>Endocarpon</taxon>
    </lineage>
</organism>
<evidence type="ECO:0000313" key="1">
    <source>
        <dbReference type="EMBL" id="KAF7502722.1"/>
    </source>
</evidence>
<gene>
    <name evidence="1" type="ORF">GJ744_005230</name>
</gene>
<dbReference type="AlphaFoldDB" id="A0A8H7DYI2"/>
<dbReference type="Proteomes" id="UP000606974">
    <property type="component" value="Unassembled WGS sequence"/>
</dbReference>
<name>A0A8H7DYI2_9EURO</name>
<keyword evidence="2" id="KW-1185">Reference proteome</keyword>